<dbReference type="Pfam" id="PF00173">
    <property type="entry name" value="Cyt-b5"/>
    <property type="match status" value="1"/>
</dbReference>
<gene>
    <name evidence="19" type="ORF">FNAPI_4078</name>
</gene>
<dbReference type="GO" id="GO:0046872">
    <property type="term" value="F:metal ion binding"/>
    <property type="evidence" value="ECO:0007669"/>
    <property type="project" value="UniProtKB-KW"/>
</dbReference>
<evidence type="ECO:0000256" key="15">
    <source>
        <dbReference type="PIRSR" id="PIRSR601834-1"/>
    </source>
</evidence>
<comment type="cofactor">
    <cofactor evidence="1 15">
        <name>FAD</name>
        <dbReference type="ChEBI" id="CHEBI:57692"/>
    </cofactor>
</comment>
<dbReference type="InterPro" id="IPR001709">
    <property type="entry name" value="Flavoprot_Pyr_Nucl_cyt_Rdtase"/>
</dbReference>
<reference evidence="19 20" key="1">
    <citation type="submission" date="2020-05" db="EMBL/GenBank/DDBJ databases">
        <title>Identification and distribution of gene clusters putatively required for synthesis of sphingolipid metabolism inhibitors in phylogenetically diverse species of the filamentous fungus Fusarium.</title>
        <authorList>
            <person name="Kim H.-S."/>
            <person name="Busman M."/>
            <person name="Brown D.W."/>
            <person name="Divon H."/>
            <person name="Uhlig S."/>
            <person name="Proctor R.H."/>
        </authorList>
    </citation>
    <scope>NUCLEOTIDE SEQUENCE [LARGE SCALE GENOMIC DNA]</scope>
    <source>
        <strain evidence="19 20">NRRL 25196</strain>
    </source>
</reference>
<dbReference type="Pfam" id="PF00175">
    <property type="entry name" value="NAD_binding_1"/>
    <property type="match status" value="1"/>
</dbReference>
<keyword evidence="8" id="KW-1000">Mitochondrion outer membrane</keyword>
<dbReference type="PANTHER" id="PTHR19370">
    <property type="entry name" value="NADH-CYTOCHROME B5 REDUCTASE"/>
    <property type="match status" value="1"/>
</dbReference>
<evidence type="ECO:0000256" key="9">
    <source>
        <dbReference type="ARBA" id="ARBA00022827"/>
    </source>
</evidence>
<feature type="binding site" evidence="15">
    <location>
        <position position="277"/>
    </location>
    <ligand>
        <name>FAD</name>
        <dbReference type="ChEBI" id="CHEBI:57692"/>
    </ligand>
</feature>
<dbReference type="SUPFAM" id="SSF55856">
    <property type="entry name" value="Cytochrome b5-like heme/steroid binding domain"/>
    <property type="match status" value="1"/>
</dbReference>
<evidence type="ECO:0000259" key="18">
    <source>
        <dbReference type="PROSITE" id="PS51384"/>
    </source>
</evidence>
<dbReference type="GO" id="GO:0006629">
    <property type="term" value="P:lipid metabolic process"/>
    <property type="evidence" value="ECO:0007669"/>
    <property type="project" value="InterPro"/>
</dbReference>
<evidence type="ECO:0000259" key="17">
    <source>
        <dbReference type="PROSITE" id="PS50255"/>
    </source>
</evidence>
<feature type="domain" description="FAD-binding FR-type" evidence="18">
    <location>
        <begin position="208"/>
        <end position="312"/>
    </location>
</feature>
<dbReference type="InterPro" id="IPR017938">
    <property type="entry name" value="Riboflavin_synthase-like_b-brl"/>
</dbReference>
<evidence type="ECO:0000256" key="6">
    <source>
        <dbReference type="ARBA" id="ARBA00022692"/>
    </source>
</evidence>
<dbReference type="FunFam" id="3.40.50.80:FF:000019">
    <property type="entry name" value="NADH-cytochrome b5 reductase"/>
    <property type="match status" value="1"/>
</dbReference>
<dbReference type="InterPro" id="IPR001711">
    <property type="entry name" value="PLipase_C_Pinositol-sp_Y"/>
</dbReference>
<feature type="binding site" evidence="15">
    <location>
        <position position="279"/>
    </location>
    <ligand>
        <name>FAD</name>
        <dbReference type="ChEBI" id="CHEBI:57692"/>
    </ligand>
</feature>
<dbReference type="InterPro" id="IPR008333">
    <property type="entry name" value="Cbr1-like_FAD-bd_dom"/>
</dbReference>
<dbReference type="CDD" id="cd06183">
    <property type="entry name" value="cyt_b5_reduct_like"/>
    <property type="match status" value="1"/>
</dbReference>
<evidence type="ECO:0000256" key="5">
    <source>
        <dbReference type="ARBA" id="ARBA00022630"/>
    </source>
</evidence>
<proteinExistence type="inferred from homology"/>
<evidence type="ECO:0000256" key="11">
    <source>
        <dbReference type="ARBA" id="ARBA00023002"/>
    </source>
</evidence>
<organism evidence="19 20">
    <name type="scientific">Fusarium napiforme</name>
    <dbReference type="NCBI Taxonomy" id="42672"/>
    <lineage>
        <taxon>Eukaryota</taxon>
        <taxon>Fungi</taxon>
        <taxon>Dikarya</taxon>
        <taxon>Ascomycota</taxon>
        <taxon>Pezizomycotina</taxon>
        <taxon>Sordariomycetes</taxon>
        <taxon>Hypocreomycetidae</taxon>
        <taxon>Hypocreales</taxon>
        <taxon>Nectriaceae</taxon>
        <taxon>Fusarium</taxon>
        <taxon>Fusarium fujikuroi species complex</taxon>
    </lineage>
</organism>
<dbReference type="AlphaFoldDB" id="A0A8H5JUN9"/>
<protein>
    <submittedName>
        <fullName evidence="19">NADH cytb-reductase</fullName>
    </submittedName>
</protein>
<dbReference type="PRINTS" id="PR00371">
    <property type="entry name" value="FPNCR"/>
</dbReference>
<dbReference type="GO" id="GO:0004435">
    <property type="term" value="F:phosphatidylinositol-4,5-bisphosphate phospholipase C activity"/>
    <property type="evidence" value="ECO:0007669"/>
    <property type="project" value="InterPro"/>
</dbReference>
<dbReference type="SUPFAM" id="SSF52343">
    <property type="entry name" value="Ferredoxin reductase-like, C-terminal NADP-linked domain"/>
    <property type="match status" value="1"/>
</dbReference>
<evidence type="ECO:0000256" key="14">
    <source>
        <dbReference type="ARBA" id="ARBA00023136"/>
    </source>
</evidence>
<evidence type="ECO:0000256" key="4">
    <source>
        <dbReference type="ARBA" id="ARBA00022617"/>
    </source>
</evidence>
<feature type="binding site" evidence="15">
    <location>
        <position position="285"/>
    </location>
    <ligand>
        <name>FAD</name>
        <dbReference type="ChEBI" id="CHEBI:57692"/>
    </ligand>
</feature>
<evidence type="ECO:0000256" key="8">
    <source>
        <dbReference type="ARBA" id="ARBA00022787"/>
    </source>
</evidence>
<keyword evidence="6" id="KW-0812">Transmembrane</keyword>
<keyword evidence="4" id="KW-0349">Heme</keyword>
<dbReference type="PRINTS" id="PR00406">
    <property type="entry name" value="CYTB5RDTASE"/>
</dbReference>
<keyword evidence="8" id="KW-0496">Mitochondrion</keyword>
<feature type="binding site" evidence="15">
    <location>
        <position position="260"/>
    </location>
    <ligand>
        <name>FAD</name>
        <dbReference type="ChEBI" id="CHEBI:57692"/>
    </ligand>
</feature>
<keyword evidence="20" id="KW-1185">Reference proteome</keyword>
<dbReference type="InterPro" id="IPR001433">
    <property type="entry name" value="OxRdtase_FAD/NAD-bd"/>
</dbReference>
<dbReference type="SMART" id="SM01117">
    <property type="entry name" value="Cyt-b5"/>
    <property type="match status" value="1"/>
</dbReference>
<dbReference type="Gene3D" id="3.10.120.10">
    <property type="entry name" value="Cytochrome b5-like heme/steroid binding domain"/>
    <property type="match status" value="1"/>
</dbReference>
<dbReference type="PANTHER" id="PTHR19370:SF178">
    <property type="entry name" value="CYTOCHROME-B5 REDUCTASE"/>
    <property type="match status" value="1"/>
</dbReference>
<keyword evidence="10" id="KW-1133">Transmembrane helix</keyword>
<comment type="subcellular location">
    <subcellularLocation>
        <location evidence="2">Mitochondrion outer membrane</location>
        <topology evidence="2">Single-pass membrane protein</topology>
    </subcellularLocation>
</comment>
<feature type="domain" description="Cytochrome b5 heme-binding" evidence="17">
    <location>
        <begin position="1"/>
        <end position="77"/>
    </location>
</feature>
<keyword evidence="11" id="KW-0560">Oxidoreductase</keyword>
<dbReference type="GO" id="GO:0035556">
    <property type="term" value="P:intracellular signal transduction"/>
    <property type="evidence" value="ECO:0007669"/>
    <property type="project" value="InterPro"/>
</dbReference>
<keyword evidence="13" id="KW-0520">NAD</keyword>
<dbReference type="SUPFAM" id="SSF63380">
    <property type="entry name" value="Riboflavin synthase domain-like"/>
    <property type="match status" value="1"/>
</dbReference>
<dbReference type="InterPro" id="IPR018506">
    <property type="entry name" value="Cyt_B5_heme-BS"/>
</dbReference>
<dbReference type="EMBL" id="JAAOAO010000147">
    <property type="protein sequence ID" value="KAF5560703.1"/>
    <property type="molecule type" value="Genomic_DNA"/>
</dbReference>
<dbReference type="PROSITE" id="PS51384">
    <property type="entry name" value="FAD_FR"/>
    <property type="match status" value="1"/>
</dbReference>
<sequence length="724" mass="79978">MEEFTIKQVAEHNSPEDAWLIIHGQVYDVTKYLADHPGGADVLTEAAGTDASEDFDNAGHSEDAFEIMKDCCVGKVQGFEKKKPKLRPLAPVKAVKVQTGGSSSVSTLLNLGFIVCAGAGAYYFGRRQGFTVPDWLLASLRSDSAGSSFIKGIIVGGGSLATANAVAAQRFTSMAMKSKPFTSYPAHMKVPKRAREDTLLRRGILDPVTYSPLPLKQKTLIAPNVYRLTFSLPTTSTILGLPIGQHVTIKADIDEESVARSYTPVSNNSDLGVLELVIKAYPDGKLTSKYLAKLEVGDEVLFRGPKGAMKYQPNLCKKIGMIAGGTGITPMFQVIRAICEHDRDTTEVSLIYANRTEQDILLREELDRFARRYPKNFKVYYMLDQPPPNWDFGSGMIAVGASHRLFMANTLGHSDPDGLKSFATHQYNKAIASIVPSMTASQDLHIIVICCLLFISFEGLTGRYDELLQHLSAGISLFRSELPSSTDEDRAMTTKLAEMFCRLGVESSNFMERDPSVSGMEKWYRSGKTLDLQSPKPLSNLDGASSALRRLDVFFDEKPWHYEGSDDPNNASLVEEATKKFQDALNQWTTRLDAFYELRKEDIVIEGEQQFPTTRPETFASFLAAAKEAASPRMALKQPTFSLDGDLISGLAFVASTTEDDETKVQALDLLWRLNRREGLLDSFDIVEMHELAGALETCTEEVEFDETWRPTAAAGILSIIERL</sequence>
<keyword evidence="7" id="KW-0479">Metal-binding</keyword>
<accession>A0A8H5JUN9</accession>
<dbReference type="PROSITE" id="PS50255">
    <property type="entry name" value="CYTOCHROME_B5_2"/>
    <property type="match status" value="1"/>
</dbReference>
<comment type="similarity">
    <text evidence="3">Belongs to the flavoprotein pyridine nucleotide cytochrome reductase family.</text>
</comment>
<dbReference type="PRINTS" id="PR00363">
    <property type="entry name" value="CYTOCHROMEB5"/>
</dbReference>
<dbReference type="InterPro" id="IPR017927">
    <property type="entry name" value="FAD-bd_FR_type"/>
</dbReference>
<dbReference type="Gene3D" id="3.40.50.80">
    <property type="entry name" value="Nucleotide-binding domain of ferredoxin-NADP reductase (FNR) module"/>
    <property type="match status" value="1"/>
</dbReference>
<dbReference type="Pfam" id="PF00970">
    <property type="entry name" value="FAD_binding_6"/>
    <property type="match status" value="1"/>
</dbReference>
<dbReference type="GO" id="GO:0020037">
    <property type="term" value="F:heme binding"/>
    <property type="evidence" value="ECO:0007669"/>
    <property type="project" value="InterPro"/>
</dbReference>
<feature type="binding site" evidence="15">
    <location>
        <position position="288"/>
    </location>
    <ligand>
        <name>FAD</name>
        <dbReference type="ChEBI" id="CHEBI:57692"/>
    </ligand>
</feature>
<evidence type="ECO:0000256" key="12">
    <source>
        <dbReference type="ARBA" id="ARBA00023004"/>
    </source>
</evidence>
<dbReference type="PROSITE" id="PS00191">
    <property type="entry name" value="CYTOCHROME_B5_1"/>
    <property type="match status" value="1"/>
</dbReference>
<evidence type="ECO:0000256" key="1">
    <source>
        <dbReference type="ARBA" id="ARBA00001974"/>
    </source>
</evidence>
<dbReference type="Proteomes" id="UP000574317">
    <property type="component" value="Unassembled WGS sequence"/>
</dbReference>
<feature type="binding site" evidence="15">
    <location>
        <position position="329"/>
    </location>
    <ligand>
        <name>FAD</name>
        <dbReference type="ChEBI" id="CHEBI:57692"/>
    </ligand>
</feature>
<feature type="binding site" evidence="15">
    <location>
        <position position="262"/>
    </location>
    <ligand>
        <name>FAD</name>
        <dbReference type="ChEBI" id="CHEBI:57692"/>
    </ligand>
</feature>
<dbReference type="PROSITE" id="PS50008">
    <property type="entry name" value="PIPLC_Y_DOMAIN"/>
    <property type="match status" value="1"/>
</dbReference>
<evidence type="ECO:0000256" key="10">
    <source>
        <dbReference type="ARBA" id="ARBA00022989"/>
    </source>
</evidence>
<dbReference type="InterPro" id="IPR001834">
    <property type="entry name" value="CBR-like"/>
</dbReference>
<evidence type="ECO:0000256" key="7">
    <source>
        <dbReference type="ARBA" id="ARBA00022723"/>
    </source>
</evidence>
<feature type="domain" description="PI-PLC Y-box" evidence="16">
    <location>
        <begin position="361"/>
        <end position="399"/>
    </location>
</feature>
<evidence type="ECO:0000313" key="19">
    <source>
        <dbReference type="EMBL" id="KAF5560703.1"/>
    </source>
</evidence>
<keyword evidence="9 15" id="KW-0274">FAD</keyword>
<dbReference type="Gene3D" id="2.40.30.10">
    <property type="entry name" value="Translation factors"/>
    <property type="match status" value="1"/>
</dbReference>
<keyword evidence="12" id="KW-0408">Iron</keyword>
<dbReference type="InterPro" id="IPR001199">
    <property type="entry name" value="Cyt_B5-like_heme/steroid-bd"/>
</dbReference>
<evidence type="ECO:0000256" key="13">
    <source>
        <dbReference type="ARBA" id="ARBA00023027"/>
    </source>
</evidence>
<dbReference type="InterPro" id="IPR039261">
    <property type="entry name" value="FNR_nucleotide-bd"/>
</dbReference>
<comment type="caution">
    <text evidence="19">The sequence shown here is derived from an EMBL/GenBank/DDBJ whole genome shotgun (WGS) entry which is preliminary data.</text>
</comment>
<dbReference type="FunFam" id="3.10.120.10:FF:000002">
    <property type="entry name" value="Cytochrome b5 type B"/>
    <property type="match status" value="1"/>
</dbReference>
<dbReference type="InterPro" id="IPR036400">
    <property type="entry name" value="Cyt_B5-like_heme/steroid_sf"/>
</dbReference>
<dbReference type="GO" id="GO:0016491">
    <property type="term" value="F:oxidoreductase activity"/>
    <property type="evidence" value="ECO:0007669"/>
    <property type="project" value="UniProtKB-KW"/>
</dbReference>
<keyword evidence="5 15" id="KW-0285">Flavoprotein</keyword>
<name>A0A8H5JUN9_9HYPO</name>
<evidence type="ECO:0000259" key="16">
    <source>
        <dbReference type="PROSITE" id="PS50008"/>
    </source>
</evidence>
<dbReference type="GO" id="GO:0005783">
    <property type="term" value="C:endoplasmic reticulum"/>
    <property type="evidence" value="ECO:0007669"/>
    <property type="project" value="TreeGrafter"/>
</dbReference>
<evidence type="ECO:0000256" key="3">
    <source>
        <dbReference type="ARBA" id="ARBA00006105"/>
    </source>
</evidence>
<keyword evidence="14" id="KW-0472">Membrane</keyword>
<dbReference type="GO" id="GO:0005741">
    <property type="term" value="C:mitochondrial outer membrane"/>
    <property type="evidence" value="ECO:0007669"/>
    <property type="project" value="UniProtKB-SubCell"/>
</dbReference>
<evidence type="ECO:0000313" key="20">
    <source>
        <dbReference type="Proteomes" id="UP000574317"/>
    </source>
</evidence>
<evidence type="ECO:0000256" key="2">
    <source>
        <dbReference type="ARBA" id="ARBA00004572"/>
    </source>
</evidence>